<dbReference type="InterPro" id="IPR011611">
    <property type="entry name" value="PfkB_dom"/>
</dbReference>
<gene>
    <name evidence="4" type="ORF">B7G68_12220</name>
</gene>
<evidence type="ECO:0000313" key="4">
    <source>
        <dbReference type="EMBL" id="AVQ02543.1"/>
    </source>
</evidence>
<dbReference type="Pfam" id="PF00294">
    <property type="entry name" value="PfkB"/>
    <property type="match status" value="1"/>
</dbReference>
<dbReference type="PANTHER" id="PTHR10584:SF166">
    <property type="entry name" value="RIBOKINASE"/>
    <property type="match status" value="1"/>
</dbReference>
<dbReference type="EMBL" id="CP027850">
    <property type="protein sequence ID" value="AVQ02543.1"/>
    <property type="molecule type" value="Genomic_DNA"/>
</dbReference>
<evidence type="ECO:0000256" key="2">
    <source>
        <dbReference type="ARBA" id="ARBA00022777"/>
    </source>
</evidence>
<dbReference type="PANTHER" id="PTHR10584">
    <property type="entry name" value="SUGAR KINASE"/>
    <property type="match status" value="1"/>
</dbReference>
<sequence>MASVVVAGFATMDYVIQVDGVFMGRGTRLMREAAWPRAGGAALYASAALALVGIEAAPLTWVGDDADGDAYLAACREAGVLSDGVARLNSASSTRCLLIYQADGSYGCLLRPGPAALAPAQARLAAAAPWLVIAAGPPEILSRLLDAFPAAGRLAWIIKDDPACFPADLAARLADRADVIFCNAGERAGLEAGRQGARPSGQVLFETRGAEGVRVEAGGETFDLPVAPLAVADATGAGDTFAGGALAVLVAGGSPREAAQAGVAAAEALLRRRSAP</sequence>
<name>A0ABN5IU08_9CAUL</name>
<proteinExistence type="predicted"/>
<dbReference type="Gene3D" id="3.40.1190.20">
    <property type="match status" value="1"/>
</dbReference>
<dbReference type="InterPro" id="IPR029056">
    <property type="entry name" value="Ribokinase-like"/>
</dbReference>
<evidence type="ECO:0000259" key="3">
    <source>
        <dbReference type="Pfam" id="PF00294"/>
    </source>
</evidence>
<dbReference type="Proteomes" id="UP000240527">
    <property type="component" value="Chromosome"/>
</dbReference>
<dbReference type="GO" id="GO:0016301">
    <property type="term" value="F:kinase activity"/>
    <property type="evidence" value="ECO:0007669"/>
    <property type="project" value="UniProtKB-KW"/>
</dbReference>
<keyword evidence="1" id="KW-0808">Transferase</keyword>
<reference evidence="4 5" key="1">
    <citation type="journal article" date="2015" name="Biotechnol. Bioeng.">
        <title>Genome sequence and phenotypic characterization of Caulobacter segnis.</title>
        <authorList>
            <person name="Patel S."/>
            <person name="Fletcher B."/>
            <person name="Scott D.C."/>
            <person name="Ely B."/>
        </authorList>
    </citation>
    <scope>NUCLEOTIDE SEQUENCE [LARGE SCALE GENOMIC DNA]</scope>
    <source>
        <strain evidence="4 5">TK0059</strain>
    </source>
</reference>
<organism evidence="4 5">
    <name type="scientific">Caulobacter segnis</name>
    <dbReference type="NCBI Taxonomy" id="88688"/>
    <lineage>
        <taxon>Bacteria</taxon>
        <taxon>Pseudomonadati</taxon>
        <taxon>Pseudomonadota</taxon>
        <taxon>Alphaproteobacteria</taxon>
        <taxon>Caulobacterales</taxon>
        <taxon>Caulobacteraceae</taxon>
        <taxon>Caulobacter</taxon>
    </lineage>
</organism>
<evidence type="ECO:0000256" key="1">
    <source>
        <dbReference type="ARBA" id="ARBA00022679"/>
    </source>
</evidence>
<accession>A0ABN5IU08</accession>
<evidence type="ECO:0000313" key="5">
    <source>
        <dbReference type="Proteomes" id="UP000240527"/>
    </source>
</evidence>
<protein>
    <submittedName>
        <fullName evidence="4">Carbohydrate kinase family protein</fullName>
    </submittedName>
</protein>
<dbReference type="RefSeq" id="WP_013079493.1">
    <property type="nucleotide sequence ID" value="NZ_CP027850.1"/>
</dbReference>
<feature type="domain" description="Carbohydrate kinase PfkB" evidence="3">
    <location>
        <begin position="1"/>
        <end position="274"/>
    </location>
</feature>
<dbReference type="SUPFAM" id="SSF53613">
    <property type="entry name" value="Ribokinase-like"/>
    <property type="match status" value="1"/>
</dbReference>
<keyword evidence="2 4" id="KW-0418">Kinase</keyword>
<keyword evidence="5" id="KW-1185">Reference proteome</keyword>